<comment type="caution">
    <text evidence="4">The sequence shown here is derived from an EMBL/GenBank/DDBJ whole genome shotgun (WGS) entry which is preliminary data.</text>
</comment>
<accession>A0ABQ1HMH0</accession>
<evidence type="ECO:0000256" key="2">
    <source>
        <dbReference type="ARBA" id="ARBA00022801"/>
    </source>
</evidence>
<gene>
    <name evidence="4" type="ORF">GCM10011521_20730</name>
</gene>
<dbReference type="Gene3D" id="3.40.50.1820">
    <property type="entry name" value="alpha/beta hydrolase"/>
    <property type="match status" value="1"/>
</dbReference>
<dbReference type="InterPro" id="IPR029058">
    <property type="entry name" value="AB_hydrolase_fold"/>
</dbReference>
<dbReference type="Proteomes" id="UP000623419">
    <property type="component" value="Unassembled WGS sequence"/>
</dbReference>
<dbReference type="PANTHER" id="PTHR43798:SF14">
    <property type="entry name" value="SERINE HYDROLASE-LIKE PROTEIN DDB_G0286239"/>
    <property type="match status" value="1"/>
</dbReference>
<evidence type="ECO:0000313" key="5">
    <source>
        <dbReference type="Proteomes" id="UP000623419"/>
    </source>
</evidence>
<sequence>MALDLPGHGASSHRAPGYDYAFADWLHDVLDALDALDWPRADLLGHSMGGAIACVLAAAAPSRVRRVALVEALGPVAGDPAKAGERVRDAVAARRDKPARPPRVLPDVDTAVAARLVASRMSPEAARLIVERNLRAVDGGYAWRSDPRLTWPGHVRMDEATIQAMLRAIEAPVRVVAADPSPPYFSPDVREARLGCLREASVVVLPGGHHLHMEQPDAVAAALLDFLRG</sequence>
<keyword evidence="5" id="KW-1185">Reference proteome</keyword>
<dbReference type="GO" id="GO:0016787">
    <property type="term" value="F:hydrolase activity"/>
    <property type="evidence" value="ECO:0007669"/>
    <property type="project" value="UniProtKB-KW"/>
</dbReference>
<feature type="domain" description="AB hydrolase-1" evidence="3">
    <location>
        <begin position="2"/>
        <end position="176"/>
    </location>
</feature>
<protein>
    <submittedName>
        <fullName evidence="4">Alpha/beta hydrolase</fullName>
    </submittedName>
</protein>
<evidence type="ECO:0000313" key="4">
    <source>
        <dbReference type="EMBL" id="GGA82219.1"/>
    </source>
</evidence>
<organism evidence="4 5">
    <name type="scientific">Arenimonas soli</name>
    <dbReference type="NCBI Taxonomy" id="2269504"/>
    <lineage>
        <taxon>Bacteria</taxon>
        <taxon>Pseudomonadati</taxon>
        <taxon>Pseudomonadota</taxon>
        <taxon>Gammaproteobacteria</taxon>
        <taxon>Lysobacterales</taxon>
        <taxon>Lysobacteraceae</taxon>
        <taxon>Arenimonas</taxon>
    </lineage>
</organism>
<keyword evidence="2 4" id="KW-0378">Hydrolase</keyword>
<dbReference type="EMBL" id="BMKC01000002">
    <property type="protein sequence ID" value="GGA82219.1"/>
    <property type="molecule type" value="Genomic_DNA"/>
</dbReference>
<evidence type="ECO:0000256" key="1">
    <source>
        <dbReference type="ARBA" id="ARBA00008645"/>
    </source>
</evidence>
<dbReference type="SUPFAM" id="SSF53474">
    <property type="entry name" value="alpha/beta-Hydrolases"/>
    <property type="match status" value="1"/>
</dbReference>
<reference evidence="5" key="1">
    <citation type="journal article" date="2019" name="Int. J. Syst. Evol. Microbiol.">
        <title>The Global Catalogue of Microorganisms (GCM) 10K type strain sequencing project: providing services to taxonomists for standard genome sequencing and annotation.</title>
        <authorList>
            <consortium name="The Broad Institute Genomics Platform"/>
            <consortium name="The Broad Institute Genome Sequencing Center for Infectious Disease"/>
            <person name="Wu L."/>
            <person name="Ma J."/>
        </authorList>
    </citation>
    <scope>NUCLEOTIDE SEQUENCE [LARGE SCALE GENOMIC DNA]</scope>
    <source>
        <strain evidence="5">CGMCC 1.15905</strain>
    </source>
</reference>
<comment type="similarity">
    <text evidence="1">Belongs to the AB hydrolase superfamily.</text>
</comment>
<dbReference type="InterPro" id="IPR000073">
    <property type="entry name" value="AB_hydrolase_1"/>
</dbReference>
<dbReference type="Pfam" id="PF00561">
    <property type="entry name" value="Abhydrolase_1"/>
    <property type="match status" value="1"/>
</dbReference>
<name>A0ABQ1HMH0_9GAMM</name>
<proteinExistence type="inferred from homology"/>
<dbReference type="PANTHER" id="PTHR43798">
    <property type="entry name" value="MONOACYLGLYCEROL LIPASE"/>
    <property type="match status" value="1"/>
</dbReference>
<evidence type="ECO:0000259" key="3">
    <source>
        <dbReference type="Pfam" id="PF00561"/>
    </source>
</evidence>
<dbReference type="InterPro" id="IPR050266">
    <property type="entry name" value="AB_hydrolase_sf"/>
</dbReference>